<feature type="domain" description="Lipid/polyisoprenoid-binding YceI-like" evidence="2">
    <location>
        <begin position="23"/>
        <end position="187"/>
    </location>
</feature>
<gene>
    <name evidence="3" type="ORF">V0U79_04525</name>
</gene>
<dbReference type="PANTHER" id="PTHR34406">
    <property type="entry name" value="PROTEIN YCEI"/>
    <property type="match status" value="1"/>
</dbReference>
<name>A0ABU7LNX6_9PROT</name>
<dbReference type="InterPro" id="IPR036761">
    <property type="entry name" value="TTHA0802/YceI-like_sf"/>
</dbReference>
<dbReference type="EMBL" id="JAZDRP010000002">
    <property type="protein sequence ID" value="MEE2525621.1"/>
    <property type="molecule type" value="Genomic_DNA"/>
</dbReference>
<dbReference type="Pfam" id="PF04264">
    <property type="entry name" value="YceI"/>
    <property type="match status" value="1"/>
</dbReference>
<sequence length="191" mass="20675">MQRAILALILTMSATASAMATDSYEIDPAHTQIVFSVDRFGFTTIFGSFMESGGTITLDADHPENSSVQAFVGTGSVFAGDPTRDAHIAGPHWLNAEEYPRLTFDSTAIELTGDDTARVTGNLTIWGVAREVILDVRLNRLGTDPATRRQAVGFTITGEIDRSDWGHQTAASLIGQEIGIRIETLAYLLEE</sequence>
<feature type="chain" id="PRO_5045097936" evidence="1">
    <location>
        <begin position="21"/>
        <end position="191"/>
    </location>
</feature>
<dbReference type="Gene3D" id="2.40.128.110">
    <property type="entry name" value="Lipid/polyisoprenoid-binding, YceI-like"/>
    <property type="match status" value="1"/>
</dbReference>
<dbReference type="SMART" id="SM00867">
    <property type="entry name" value="YceI"/>
    <property type="match status" value="1"/>
</dbReference>
<protein>
    <submittedName>
        <fullName evidence="3">YceI family protein</fullName>
    </submittedName>
</protein>
<comment type="caution">
    <text evidence="3">The sequence shown here is derived from an EMBL/GenBank/DDBJ whole genome shotgun (WGS) entry which is preliminary data.</text>
</comment>
<keyword evidence="4" id="KW-1185">Reference proteome</keyword>
<feature type="signal peptide" evidence="1">
    <location>
        <begin position="1"/>
        <end position="20"/>
    </location>
</feature>
<dbReference type="InterPro" id="IPR007372">
    <property type="entry name" value="Lipid/polyisoprenoid-bd_YceI"/>
</dbReference>
<evidence type="ECO:0000256" key="1">
    <source>
        <dbReference type="SAM" id="SignalP"/>
    </source>
</evidence>
<dbReference type="RefSeq" id="WP_330198280.1">
    <property type="nucleotide sequence ID" value="NZ_JAZDRP010000002.1"/>
</dbReference>
<proteinExistence type="predicted"/>
<dbReference type="SUPFAM" id="SSF101874">
    <property type="entry name" value="YceI-like"/>
    <property type="match status" value="1"/>
</dbReference>
<dbReference type="PANTHER" id="PTHR34406:SF1">
    <property type="entry name" value="PROTEIN YCEI"/>
    <property type="match status" value="1"/>
</dbReference>
<reference evidence="3 4" key="1">
    <citation type="submission" date="2024-01" db="EMBL/GenBank/DDBJ databases">
        <title>Hyphobacterium bacterium isolated from marine sediment.</title>
        <authorList>
            <person name="Zhao S."/>
        </authorList>
    </citation>
    <scope>NUCLEOTIDE SEQUENCE [LARGE SCALE GENOMIC DNA]</scope>
    <source>
        <strain evidence="4">HN65</strain>
    </source>
</reference>
<organism evidence="3 4">
    <name type="scientific">Hyphobacterium lacteum</name>
    <dbReference type="NCBI Taxonomy" id="3116575"/>
    <lineage>
        <taxon>Bacteria</taxon>
        <taxon>Pseudomonadati</taxon>
        <taxon>Pseudomonadota</taxon>
        <taxon>Alphaproteobacteria</taxon>
        <taxon>Maricaulales</taxon>
        <taxon>Maricaulaceae</taxon>
        <taxon>Hyphobacterium</taxon>
    </lineage>
</organism>
<evidence type="ECO:0000313" key="3">
    <source>
        <dbReference type="EMBL" id="MEE2525621.1"/>
    </source>
</evidence>
<evidence type="ECO:0000259" key="2">
    <source>
        <dbReference type="SMART" id="SM00867"/>
    </source>
</evidence>
<keyword evidence="1" id="KW-0732">Signal</keyword>
<dbReference type="Proteomes" id="UP001354971">
    <property type="component" value="Unassembled WGS sequence"/>
</dbReference>
<evidence type="ECO:0000313" key="4">
    <source>
        <dbReference type="Proteomes" id="UP001354971"/>
    </source>
</evidence>
<accession>A0ABU7LNX6</accession>